<evidence type="ECO:0000313" key="1">
    <source>
        <dbReference type="EMBL" id="MRV70199.1"/>
    </source>
</evidence>
<gene>
    <name evidence="1" type="ORF">GJ700_00495</name>
</gene>
<organism evidence="1 2">
    <name type="scientific">Pseudoduganella rivuli</name>
    <dbReference type="NCBI Taxonomy" id="2666085"/>
    <lineage>
        <taxon>Bacteria</taxon>
        <taxon>Pseudomonadati</taxon>
        <taxon>Pseudomonadota</taxon>
        <taxon>Betaproteobacteria</taxon>
        <taxon>Burkholderiales</taxon>
        <taxon>Oxalobacteraceae</taxon>
        <taxon>Telluria group</taxon>
        <taxon>Pseudoduganella</taxon>
    </lineage>
</organism>
<name>A0A7X2LRW9_9BURK</name>
<sequence>MLSCIAAAAPSAHAVPSSDLVVIVSAKSPVTELRRDQVAGIFLAPGARFPHGGAAIALDQRIGSKQRDLFYSQVAELSPEQLKEHWSRNIFTGRGQPPREVAGNASVRRQVAQNPALIGYIDRSALDRSVRAVLVVN</sequence>
<dbReference type="Gene3D" id="3.40.190.10">
    <property type="entry name" value="Periplasmic binding protein-like II"/>
    <property type="match status" value="1"/>
</dbReference>
<dbReference type="Proteomes" id="UP000446768">
    <property type="component" value="Unassembled WGS sequence"/>
</dbReference>
<dbReference type="AlphaFoldDB" id="A0A7X2LRW9"/>
<reference evidence="1 2" key="1">
    <citation type="submission" date="2019-11" db="EMBL/GenBank/DDBJ databases">
        <title>Novel species isolated from a subtropical stream in China.</title>
        <authorList>
            <person name="Lu H."/>
        </authorList>
    </citation>
    <scope>NUCLEOTIDE SEQUENCE [LARGE SCALE GENOMIC DNA]</scope>
    <source>
        <strain evidence="1 2">FT92W</strain>
    </source>
</reference>
<protein>
    <submittedName>
        <fullName evidence="1">Phosphate ABC transporter substrate-binding protein</fullName>
    </submittedName>
</protein>
<comment type="caution">
    <text evidence="1">The sequence shown here is derived from an EMBL/GenBank/DDBJ whole genome shotgun (WGS) entry which is preliminary data.</text>
</comment>
<dbReference type="EMBL" id="WKJJ01000001">
    <property type="protein sequence ID" value="MRV70199.1"/>
    <property type="molecule type" value="Genomic_DNA"/>
</dbReference>
<dbReference type="SUPFAM" id="SSF53850">
    <property type="entry name" value="Periplasmic binding protein-like II"/>
    <property type="match status" value="1"/>
</dbReference>
<evidence type="ECO:0000313" key="2">
    <source>
        <dbReference type="Proteomes" id="UP000446768"/>
    </source>
</evidence>
<keyword evidence="2" id="KW-1185">Reference proteome</keyword>
<accession>A0A7X2LRW9</accession>
<proteinExistence type="predicted"/>